<evidence type="ECO:0000256" key="6">
    <source>
        <dbReference type="ARBA" id="ARBA00022679"/>
    </source>
</evidence>
<keyword evidence="13 14" id="KW-0472">Membrane</keyword>
<feature type="domain" description="HAMP" evidence="16">
    <location>
        <begin position="178"/>
        <end position="230"/>
    </location>
</feature>
<feature type="transmembrane region" description="Helical" evidence="14">
    <location>
        <begin position="6"/>
        <end position="27"/>
    </location>
</feature>
<keyword evidence="8" id="KW-0547">Nucleotide-binding</keyword>
<dbReference type="InterPro" id="IPR004358">
    <property type="entry name" value="Sig_transdc_His_kin-like_C"/>
</dbReference>
<dbReference type="InterPro" id="IPR036097">
    <property type="entry name" value="HisK_dim/P_sf"/>
</dbReference>
<comment type="subcellular location">
    <subcellularLocation>
        <location evidence="2">Cell membrane</location>
        <topology evidence="2">Multi-pass membrane protein</topology>
    </subcellularLocation>
</comment>
<evidence type="ECO:0000256" key="7">
    <source>
        <dbReference type="ARBA" id="ARBA00022692"/>
    </source>
</evidence>
<evidence type="ECO:0000256" key="12">
    <source>
        <dbReference type="ARBA" id="ARBA00023012"/>
    </source>
</evidence>
<dbReference type="SMART" id="SM00388">
    <property type="entry name" value="HisKA"/>
    <property type="match status" value="1"/>
</dbReference>
<dbReference type="Gene3D" id="6.10.340.10">
    <property type="match status" value="1"/>
</dbReference>
<evidence type="ECO:0000259" key="15">
    <source>
        <dbReference type="PROSITE" id="PS50109"/>
    </source>
</evidence>
<evidence type="ECO:0000256" key="8">
    <source>
        <dbReference type="ARBA" id="ARBA00022741"/>
    </source>
</evidence>
<keyword evidence="10" id="KW-0067">ATP-binding</keyword>
<feature type="transmembrane region" description="Helical" evidence="14">
    <location>
        <begin position="157"/>
        <end position="176"/>
    </location>
</feature>
<dbReference type="PROSITE" id="PS50885">
    <property type="entry name" value="HAMP"/>
    <property type="match status" value="1"/>
</dbReference>
<dbReference type="Gene3D" id="1.10.287.130">
    <property type="match status" value="1"/>
</dbReference>
<evidence type="ECO:0000256" key="3">
    <source>
        <dbReference type="ARBA" id="ARBA00012438"/>
    </source>
</evidence>
<dbReference type="Proteomes" id="UP000602284">
    <property type="component" value="Unassembled WGS sequence"/>
</dbReference>
<dbReference type="CDD" id="cd06225">
    <property type="entry name" value="HAMP"/>
    <property type="match status" value="1"/>
</dbReference>
<dbReference type="PRINTS" id="PR00344">
    <property type="entry name" value="BCTRLSENSOR"/>
</dbReference>
<feature type="domain" description="Histidine kinase" evidence="15">
    <location>
        <begin position="238"/>
        <end position="450"/>
    </location>
</feature>
<protein>
    <recommendedName>
        <fullName evidence="3">histidine kinase</fullName>
        <ecNumber evidence="3">2.7.13.3</ecNumber>
    </recommendedName>
</protein>
<evidence type="ECO:0000256" key="9">
    <source>
        <dbReference type="ARBA" id="ARBA00022777"/>
    </source>
</evidence>
<evidence type="ECO:0000256" key="14">
    <source>
        <dbReference type="SAM" id="Phobius"/>
    </source>
</evidence>
<dbReference type="SMART" id="SM00387">
    <property type="entry name" value="HATPase_c"/>
    <property type="match status" value="1"/>
</dbReference>
<sequence length="455" mass="51019">MNRISVKLGFSIVVLFLMVYFPIGYVVDKAMTSFFYQHSFQELDSQSEQIALYIRSQGDLRRVQDLLPGLQVTSRQTFVLDADEHVIAHSGSYPTEVPSLSTQDWQTVKGSGSVQKQDTTTVLVARPILVGETLLGAVVMTAPLEDIAASITRVRSFLLLAGIGALFLALGFTIVLSRRLSAPLLQLERVTRQIARGELDVQVKLASEDEMGSLAQAINSLAADLKQYRDSRAEFFVNISHELRTPLTYIEGYIQVLRNKPDQTASTLQILEQEAKRMRLLVNDLFDLAQLEEGKLALLQEWVDLSEIVDTTIQNVKARANEKGVKILFEEDPVSLVYLDGYRAQQILLNLLDNALRYTNEGMICIRLTNREEHVLLSVRDTGIGIPQEELPYIFDRFYRVEKSRSRDTGGTGLGLSIVKKLIDVQNGRIEVRSQAGWGTEFVCTFPLSEEGKSE</sequence>
<keyword evidence="11 14" id="KW-1133">Transmembrane helix</keyword>
<accession>A0ABS1J5Q1</accession>
<dbReference type="Pfam" id="PF00672">
    <property type="entry name" value="HAMP"/>
    <property type="match status" value="1"/>
</dbReference>
<dbReference type="CDD" id="cd00082">
    <property type="entry name" value="HisKA"/>
    <property type="match status" value="1"/>
</dbReference>
<dbReference type="SUPFAM" id="SSF55874">
    <property type="entry name" value="ATPase domain of HSP90 chaperone/DNA topoisomerase II/histidine kinase"/>
    <property type="match status" value="1"/>
</dbReference>
<dbReference type="Pfam" id="PF00512">
    <property type="entry name" value="HisKA"/>
    <property type="match status" value="1"/>
</dbReference>
<evidence type="ECO:0000256" key="11">
    <source>
        <dbReference type="ARBA" id="ARBA00022989"/>
    </source>
</evidence>
<evidence type="ECO:0000259" key="16">
    <source>
        <dbReference type="PROSITE" id="PS50885"/>
    </source>
</evidence>
<dbReference type="Pfam" id="PF02518">
    <property type="entry name" value="HATPase_c"/>
    <property type="match status" value="1"/>
</dbReference>
<evidence type="ECO:0000256" key="10">
    <source>
        <dbReference type="ARBA" id="ARBA00022840"/>
    </source>
</evidence>
<comment type="caution">
    <text evidence="17">The sequence shown here is derived from an EMBL/GenBank/DDBJ whole genome shotgun (WGS) entry which is preliminary data.</text>
</comment>
<dbReference type="GO" id="GO:0016301">
    <property type="term" value="F:kinase activity"/>
    <property type="evidence" value="ECO:0007669"/>
    <property type="project" value="UniProtKB-KW"/>
</dbReference>
<dbReference type="PANTHER" id="PTHR45436">
    <property type="entry name" value="SENSOR HISTIDINE KINASE YKOH"/>
    <property type="match status" value="1"/>
</dbReference>
<dbReference type="InterPro" id="IPR003594">
    <property type="entry name" value="HATPase_dom"/>
</dbReference>
<keyword evidence="12" id="KW-0902">Two-component regulatory system</keyword>
<keyword evidence="18" id="KW-1185">Reference proteome</keyword>
<dbReference type="InterPro" id="IPR050428">
    <property type="entry name" value="TCS_sensor_his_kinase"/>
</dbReference>
<dbReference type="SMART" id="SM00304">
    <property type="entry name" value="HAMP"/>
    <property type="match status" value="1"/>
</dbReference>
<comment type="catalytic activity">
    <reaction evidence="1">
        <text>ATP + protein L-histidine = ADP + protein N-phospho-L-histidine.</text>
        <dbReference type="EC" id="2.7.13.3"/>
    </reaction>
</comment>
<dbReference type="SUPFAM" id="SSF47384">
    <property type="entry name" value="Homodimeric domain of signal transducing histidine kinase"/>
    <property type="match status" value="1"/>
</dbReference>
<evidence type="ECO:0000313" key="18">
    <source>
        <dbReference type="Proteomes" id="UP000602284"/>
    </source>
</evidence>
<dbReference type="CDD" id="cd00075">
    <property type="entry name" value="HATPase"/>
    <property type="match status" value="1"/>
</dbReference>
<evidence type="ECO:0000313" key="17">
    <source>
        <dbReference type="EMBL" id="MBL0385585.1"/>
    </source>
</evidence>
<evidence type="ECO:0000256" key="4">
    <source>
        <dbReference type="ARBA" id="ARBA00022475"/>
    </source>
</evidence>
<dbReference type="InterPro" id="IPR036890">
    <property type="entry name" value="HATPase_C_sf"/>
</dbReference>
<dbReference type="EMBL" id="JAEQNB010000001">
    <property type="protein sequence ID" value="MBL0385585.1"/>
    <property type="molecule type" value="Genomic_DNA"/>
</dbReference>
<evidence type="ECO:0000256" key="1">
    <source>
        <dbReference type="ARBA" id="ARBA00000085"/>
    </source>
</evidence>
<keyword evidence="6" id="KW-0808">Transferase</keyword>
<evidence type="ECO:0000256" key="5">
    <source>
        <dbReference type="ARBA" id="ARBA00022553"/>
    </source>
</evidence>
<gene>
    <name evidence="17" type="ORF">JJB07_02885</name>
</gene>
<reference evidence="17 18" key="1">
    <citation type="submission" date="2021-01" db="EMBL/GenBank/DDBJ databases">
        <title>Tumebacillus sp. strain ITR2 16S ribosomal RNA gene Genome sequencing and assembly.</title>
        <authorList>
            <person name="Kang M."/>
        </authorList>
    </citation>
    <scope>NUCLEOTIDE SEQUENCE [LARGE SCALE GENOMIC DNA]</scope>
    <source>
        <strain evidence="17 18">ITR2</strain>
    </source>
</reference>
<evidence type="ECO:0000256" key="13">
    <source>
        <dbReference type="ARBA" id="ARBA00023136"/>
    </source>
</evidence>
<dbReference type="RefSeq" id="WP_201630949.1">
    <property type="nucleotide sequence ID" value="NZ_JAEQNB010000001.1"/>
</dbReference>
<name>A0ABS1J5Q1_9BACL</name>
<dbReference type="InterPro" id="IPR003660">
    <property type="entry name" value="HAMP_dom"/>
</dbReference>
<organism evidence="17 18">
    <name type="scientific">Tumebacillus amylolyticus</name>
    <dbReference type="NCBI Taxonomy" id="2801339"/>
    <lineage>
        <taxon>Bacteria</taxon>
        <taxon>Bacillati</taxon>
        <taxon>Bacillota</taxon>
        <taxon>Bacilli</taxon>
        <taxon>Bacillales</taxon>
        <taxon>Alicyclobacillaceae</taxon>
        <taxon>Tumebacillus</taxon>
    </lineage>
</organism>
<dbReference type="SUPFAM" id="SSF158472">
    <property type="entry name" value="HAMP domain-like"/>
    <property type="match status" value="1"/>
</dbReference>
<dbReference type="Gene3D" id="3.30.565.10">
    <property type="entry name" value="Histidine kinase-like ATPase, C-terminal domain"/>
    <property type="match status" value="1"/>
</dbReference>
<evidence type="ECO:0000256" key="2">
    <source>
        <dbReference type="ARBA" id="ARBA00004651"/>
    </source>
</evidence>
<proteinExistence type="predicted"/>
<keyword evidence="5" id="KW-0597">Phosphoprotein</keyword>
<dbReference type="PANTHER" id="PTHR45436:SF5">
    <property type="entry name" value="SENSOR HISTIDINE KINASE TRCS"/>
    <property type="match status" value="1"/>
</dbReference>
<dbReference type="PROSITE" id="PS50109">
    <property type="entry name" value="HIS_KIN"/>
    <property type="match status" value="1"/>
</dbReference>
<dbReference type="InterPro" id="IPR005467">
    <property type="entry name" value="His_kinase_dom"/>
</dbReference>
<keyword evidence="7 14" id="KW-0812">Transmembrane</keyword>
<dbReference type="EC" id="2.7.13.3" evidence="3"/>
<dbReference type="InterPro" id="IPR003661">
    <property type="entry name" value="HisK_dim/P_dom"/>
</dbReference>
<keyword evidence="9 17" id="KW-0418">Kinase</keyword>
<keyword evidence="4" id="KW-1003">Cell membrane</keyword>